<gene>
    <name evidence="1" type="ORF">HMI01_21540</name>
</gene>
<organism evidence="1 2">
    <name type="scientific">Halolactibacillus miurensis</name>
    <dbReference type="NCBI Taxonomy" id="306541"/>
    <lineage>
        <taxon>Bacteria</taxon>
        <taxon>Bacillati</taxon>
        <taxon>Bacillota</taxon>
        <taxon>Bacilli</taxon>
        <taxon>Bacillales</taxon>
        <taxon>Bacillaceae</taxon>
        <taxon>Halolactibacillus</taxon>
    </lineage>
</organism>
<dbReference type="Proteomes" id="UP000321773">
    <property type="component" value="Unassembled WGS sequence"/>
</dbReference>
<comment type="caution">
    <text evidence="1">The sequence shown here is derived from an EMBL/GenBank/DDBJ whole genome shotgun (WGS) entry which is preliminary data.</text>
</comment>
<proteinExistence type="predicted"/>
<accession>A0ABQ0VVL0</accession>
<evidence type="ECO:0000313" key="2">
    <source>
        <dbReference type="Proteomes" id="UP000321773"/>
    </source>
</evidence>
<evidence type="ECO:0000313" key="1">
    <source>
        <dbReference type="EMBL" id="GEM05166.1"/>
    </source>
</evidence>
<sequence>MTLNNLKNTKYNENLTTELLYITHPNYALDLAKWLPIHTTSRVTNDASL</sequence>
<dbReference type="EMBL" id="BJWJ01000025">
    <property type="protein sequence ID" value="GEM05166.1"/>
    <property type="molecule type" value="Genomic_DNA"/>
</dbReference>
<keyword evidence="2" id="KW-1185">Reference proteome</keyword>
<name>A0ABQ0VVL0_9BACI</name>
<reference evidence="1 2" key="1">
    <citation type="submission" date="2019-07" db="EMBL/GenBank/DDBJ databases">
        <title>Whole genome shotgun sequence of Halolactibacillus miurensis NBRC 100873.</title>
        <authorList>
            <person name="Hosoyama A."/>
            <person name="Uohara A."/>
            <person name="Ohji S."/>
            <person name="Ichikawa N."/>
        </authorList>
    </citation>
    <scope>NUCLEOTIDE SEQUENCE [LARGE SCALE GENOMIC DNA]</scope>
    <source>
        <strain evidence="1 2">NBRC 100873</strain>
    </source>
</reference>
<protein>
    <submittedName>
        <fullName evidence="1">Uncharacterized protein</fullName>
    </submittedName>
</protein>